<dbReference type="Pfam" id="PF00221">
    <property type="entry name" value="Lyase_aromatic"/>
    <property type="match status" value="1"/>
</dbReference>
<evidence type="ECO:0000256" key="9">
    <source>
        <dbReference type="RuleBase" id="RU004480"/>
    </source>
</evidence>
<comment type="pathway">
    <text evidence="1 8">Amino-acid degradation; L-histidine degradation into L-glutamate; N-formimidoyl-L-glutamate from L-histidine: step 1/3.</text>
</comment>
<dbReference type="PROSITE" id="PS00488">
    <property type="entry name" value="PAL_HISTIDASE"/>
    <property type="match status" value="1"/>
</dbReference>
<comment type="similarity">
    <text evidence="7">Belongs to the PAL/histidase family.</text>
</comment>
<dbReference type="Gene3D" id="1.10.275.10">
    <property type="entry name" value="Fumarase/aspartase (N-terminal domain)"/>
    <property type="match status" value="1"/>
</dbReference>
<dbReference type="NCBIfam" id="TIGR01225">
    <property type="entry name" value="hutH"/>
    <property type="match status" value="1"/>
</dbReference>
<dbReference type="InterPro" id="IPR005921">
    <property type="entry name" value="HutH"/>
</dbReference>
<evidence type="ECO:0000256" key="3">
    <source>
        <dbReference type="ARBA" id="ARBA00022808"/>
    </source>
</evidence>
<dbReference type="GO" id="GO:0005737">
    <property type="term" value="C:cytoplasm"/>
    <property type="evidence" value="ECO:0007669"/>
    <property type="project" value="UniProtKB-SubCell"/>
</dbReference>
<comment type="caution">
    <text evidence="10">The sequence shown here is derived from an EMBL/GenBank/DDBJ whole genome shotgun (WGS) entry which is preliminary data.</text>
</comment>
<dbReference type="GO" id="GO:0019556">
    <property type="term" value="P:L-histidine catabolic process to glutamate and formamide"/>
    <property type="evidence" value="ECO:0007669"/>
    <property type="project" value="UniProtKB-UniPathway"/>
</dbReference>
<dbReference type="AlphaFoldDB" id="A0A2N5ZMC5"/>
<reference evidence="10 11" key="1">
    <citation type="submission" date="2017-11" db="EMBL/GenBank/DDBJ databases">
        <title>Genome-resolved metagenomics identifies genetic mobility, metabolic interactions, and unexpected diversity in perchlorate-reducing communities.</title>
        <authorList>
            <person name="Barnum T.P."/>
            <person name="Figueroa I.A."/>
            <person name="Carlstrom C.I."/>
            <person name="Lucas L.N."/>
            <person name="Engelbrektson A.L."/>
            <person name="Coates J.D."/>
        </authorList>
    </citation>
    <scope>NUCLEOTIDE SEQUENCE [LARGE SCALE GENOMIC DNA]</scope>
    <source>
        <strain evidence="10">BM706</strain>
    </source>
</reference>
<accession>A0A2N5ZMC5</accession>
<dbReference type="FunFam" id="1.20.200.10:FF:000003">
    <property type="entry name" value="Histidine ammonia-lyase"/>
    <property type="match status" value="1"/>
</dbReference>
<dbReference type="EC" id="4.3.1.3" evidence="2 6"/>
<keyword evidence="3 8" id="KW-0369">Histidine metabolism</keyword>
<organism evidence="10 11">
    <name type="scientific">Muiribacterium halophilum</name>
    <dbReference type="NCBI Taxonomy" id="2053465"/>
    <lineage>
        <taxon>Bacteria</taxon>
        <taxon>Candidatus Muiribacteriota</taxon>
        <taxon>Candidatus Muiribacteriia</taxon>
        <taxon>Candidatus Muiribacteriales</taxon>
        <taxon>Candidatus Muiribacteriaceae</taxon>
        <taxon>Candidatus Muiribacterium</taxon>
    </lineage>
</organism>
<dbReference type="Proteomes" id="UP000234857">
    <property type="component" value="Unassembled WGS sequence"/>
</dbReference>
<dbReference type="UniPathway" id="UPA00379">
    <property type="reaction ID" value="UER00549"/>
</dbReference>
<keyword evidence="4 7" id="KW-0456">Lyase</keyword>
<evidence type="ECO:0000313" key="11">
    <source>
        <dbReference type="Proteomes" id="UP000234857"/>
    </source>
</evidence>
<name>A0A2N5ZMC5_MUIH1</name>
<dbReference type="InterPro" id="IPR024083">
    <property type="entry name" value="Fumarase/histidase_N"/>
</dbReference>
<evidence type="ECO:0000256" key="2">
    <source>
        <dbReference type="ARBA" id="ARBA00012994"/>
    </source>
</evidence>
<dbReference type="CDD" id="cd00332">
    <property type="entry name" value="PAL-HAL"/>
    <property type="match status" value="1"/>
</dbReference>
<evidence type="ECO:0000256" key="6">
    <source>
        <dbReference type="NCBIfam" id="TIGR01225"/>
    </source>
</evidence>
<dbReference type="NCBIfam" id="NF006871">
    <property type="entry name" value="PRK09367.1"/>
    <property type="match status" value="1"/>
</dbReference>
<comment type="subcellular location">
    <subcellularLocation>
        <location evidence="9">Cytoplasm</location>
    </subcellularLocation>
</comment>
<evidence type="ECO:0000256" key="4">
    <source>
        <dbReference type="ARBA" id="ARBA00023239"/>
    </source>
</evidence>
<proteinExistence type="inferred from homology"/>
<evidence type="ECO:0000256" key="7">
    <source>
        <dbReference type="RuleBase" id="RU003954"/>
    </source>
</evidence>
<dbReference type="InterPro" id="IPR008948">
    <property type="entry name" value="L-Aspartase-like"/>
</dbReference>
<dbReference type="GO" id="GO:0004397">
    <property type="term" value="F:histidine ammonia-lyase activity"/>
    <property type="evidence" value="ECO:0007669"/>
    <property type="project" value="UniProtKB-UniRule"/>
</dbReference>
<evidence type="ECO:0000313" key="10">
    <source>
        <dbReference type="EMBL" id="PLX19771.1"/>
    </source>
</evidence>
<dbReference type="PANTHER" id="PTHR10362">
    <property type="entry name" value="HISTIDINE AMMONIA-LYASE"/>
    <property type="match status" value="1"/>
</dbReference>
<evidence type="ECO:0000256" key="1">
    <source>
        <dbReference type="ARBA" id="ARBA00005113"/>
    </source>
</evidence>
<dbReference type="FunFam" id="1.10.275.10:FF:000005">
    <property type="entry name" value="Histidine ammonia-lyase"/>
    <property type="match status" value="1"/>
</dbReference>
<protein>
    <recommendedName>
        <fullName evidence="2 6">Histidine ammonia-lyase</fullName>
        <ecNumber evidence="2 6">4.3.1.3</ecNumber>
    </recommendedName>
</protein>
<dbReference type="GO" id="GO:0019557">
    <property type="term" value="P:L-histidine catabolic process to glutamate and formate"/>
    <property type="evidence" value="ECO:0007669"/>
    <property type="project" value="UniProtKB-UniPathway"/>
</dbReference>
<dbReference type="EMBL" id="PKTG01000019">
    <property type="protein sequence ID" value="PLX19771.1"/>
    <property type="molecule type" value="Genomic_DNA"/>
</dbReference>
<evidence type="ECO:0000256" key="5">
    <source>
        <dbReference type="ARBA" id="ARBA00049269"/>
    </source>
</evidence>
<dbReference type="Gene3D" id="1.20.200.10">
    <property type="entry name" value="Fumarase/aspartase (Central domain)"/>
    <property type="match status" value="1"/>
</dbReference>
<sequence length="506" mass="55767">MKNFIEIDGNSLNLRKIRKLIEKDQKIKLSKKAKKTVLDSYQIVKSIISKEKTVYGITTGFGSFAQVRISEKDTAKLQENLVFSHAAGVGEPFDPKTVKIIMLLRANALAKGLSGVSPETIELLIEFYNRNIIPYVPKYGSVGASGDLAPLSHIALCLIGHGQVFYKGKWVKTSTVLKKEKLKPLKLKAKEGLALTNGTQMMTAVAVLSILKFEDLLKKAIISAGMSLEALLGSLTPFRKEIHNARPHYGQKKIAEIFRKTLEDSDLIHSHLKCTKVQDAYTLRCIPQVYGACLDTLKSVSKVIEIEINSATDNPLIISEDVVLSAGNFHGEPIALNLDFLAIAVSEIANMAERRIDRLLNNASNQTLPPFLVKNGGLNSGLMIAQYTAAALVSENKILSHPASVDSIPTSANQEDHVSMGSIGATKIIKILENLDYVVNIELLCAFNALQFHKQAPSRINKKVVKLISEELEPWETDHIAYIEIETIKDISDTEDFKKIISGIKL</sequence>
<dbReference type="SUPFAM" id="SSF48557">
    <property type="entry name" value="L-aspartase-like"/>
    <property type="match status" value="1"/>
</dbReference>
<gene>
    <name evidence="10" type="primary">hutH</name>
    <name evidence="10" type="ORF">C0601_00990</name>
</gene>
<comment type="catalytic activity">
    <reaction evidence="5 8">
        <text>L-histidine = trans-urocanate + NH4(+)</text>
        <dbReference type="Rhea" id="RHEA:21232"/>
        <dbReference type="ChEBI" id="CHEBI:17771"/>
        <dbReference type="ChEBI" id="CHEBI:28938"/>
        <dbReference type="ChEBI" id="CHEBI:57595"/>
        <dbReference type="EC" id="4.3.1.3"/>
    </reaction>
</comment>
<dbReference type="InterPro" id="IPR001106">
    <property type="entry name" value="Aromatic_Lyase"/>
</dbReference>
<evidence type="ECO:0000256" key="8">
    <source>
        <dbReference type="RuleBase" id="RU004479"/>
    </source>
</evidence>
<dbReference type="InterPro" id="IPR022313">
    <property type="entry name" value="Phe/His_NH3-lyase_AS"/>
</dbReference>